<dbReference type="GO" id="GO:0045259">
    <property type="term" value="C:proton-transporting ATP synthase complex"/>
    <property type="evidence" value="ECO:0007669"/>
    <property type="project" value="UniProtKB-KW"/>
</dbReference>
<accession>A0A1M6U3L2</accession>
<keyword evidence="9 13" id="KW-0472">Membrane</keyword>
<keyword evidence="4 13" id="KW-0138">CF(0)</keyword>
<dbReference type="NCBIfam" id="TIGR01144">
    <property type="entry name" value="ATP_synt_b"/>
    <property type="match status" value="1"/>
</dbReference>
<dbReference type="GO" id="GO:0046961">
    <property type="term" value="F:proton-transporting ATPase activity, rotational mechanism"/>
    <property type="evidence" value="ECO:0007669"/>
    <property type="project" value="TreeGrafter"/>
</dbReference>
<dbReference type="AlphaFoldDB" id="A0A1M6U3L2"/>
<dbReference type="InterPro" id="IPR005864">
    <property type="entry name" value="ATP_synth_F0_bsu_bac"/>
</dbReference>
<evidence type="ECO:0000256" key="12">
    <source>
        <dbReference type="ARBA" id="ARBA00037847"/>
    </source>
</evidence>
<dbReference type="SUPFAM" id="SSF81573">
    <property type="entry name" value="F1F0 ATP synthase subunit B, membrane domain"/>
    <property type="match status" value="1"/>
</dbReference>
<keyword evidence="8 13" id="KW-0406">Ion transport</keyword>
<evidence type="ECO:0000256" key="1">
    <source>
        <dbReference type="ARBA" id="ARBA00005513"/>
    </source>
</evidence>
<comment type="function">
    <text evidence="13">Component of the F(0) channel, it forms part of the peripheral stalk, linking F(1) to F(0).</text>
</comment>
<comment type="function">
    <text evidence="11 13">F(1)F(0) ATP synthase produces ATP from ADP in the presence of a proton or sodium gradient. F-type ATPases consist of two structural domains, F(1) containing the extramembraneous catalytic core and F(0) containing the membrane proton channel, linked together by a central stalk and a peripheral stalk. During catalysis, ATP synthesis in the catalytic domain of F(1) is coupled via a rotary mechanism of the central stalk subunits to proton translocation.</text>
</comment>
<evidence type="ECO:0000313" key="16">
    <source>
        <dbReference type="Proteomes" id="UP000184310"/>
    </source>
</evidence>
<evidence type="ECO:0000256" key="9">
    <source>
        <dbReference type="ARBA" id="ARBA00023136"/>
    </source>
</evidence>
<keyword evidence="7 13" id="KW-1133">Transmembrane helix</keyword>
<evidence type="ECO:0000256" key="3">
    <source>
        <dbReference type="ARBA" id="ARBA00022475"/>
    </source>
</evidence>
<dbReference type="GO" id="GO:0012505">
    <property type="term" value="C:endomembrane system"/>
    <property type="evidence" value="ECO:0007669"/>
    <property type="project" value="UniProtKB-SubCell"/>
</dbReference>
<evidence type="ECO:0000256" key="11">
    <source>
        <dbReference type="ARBA" id="ARBA00025198"/>
    </source>
</evidence>
<keyword evidence="5 13" id="KW-0812">Transmembrane</keyword>
<dbReference type="EMBL" id="FQZB01000022">
    <property type="protein sequence ID" value="SHK63875.1"/>
    <property type="molecule type" value="Genomic_DNA"/>
</dbReference>
<evidence type="ECO:0000256" key="13">
    <source>
        <dbReference type="HAMAP-Rule" id="MF_01398"/>
    </source>
</evidence>
<dbReference type="Proteomes" id="UP000184310">
    <property type="component" value="Unassembled WGS sequence"/>
</dbReference>
<comment type="subcellular location">
    <subcellularLocation>
        <location evidence="13">Cell membrane</location>
        <topology evidence="13">Single-pass membrane protein</topology>
    </subcellularLocation>
    <subcellularLocation>
        <location evidence="12">Endomembrane system</location>
        <topology evidence="12">Single-pass membrane protein</topology>
    </subcellularLocation>
</comment>
<gene>
    <name evidence="13" type="primary">atpF</name>
    <name evidence="15" type="ORF">SAMN02745163_04166</name>
</gene>
<dbReference type="Gene3D" id="1.20.5.620">
    <property type="entry name" value="F1F0 ATP synthase subunit B, membrane domain"/>
    <property type="match status" value="1"/>
</dbReference>
<evidence type="ECO:0000256" key="2">
    <source>
        <dbReference type="ARBA" id="ARBA00022448"/>
    </source>
</evidence>
<dbReference type="PANTHER" id="PTHR33445:SF1">
    <property type="entry name" value="ATP SYNTHASE SUBUNIT B"/>
    <property type="match status" value="1"/>
</dbReference>
<evidence type="ECO:0000256" key="10">
    <source>
        <dbReference type="ARBA" id="ARBA00023310"/>
    </source>
</evidence>
<feature type="transmembrane region" description="Helical" evidence="13">
    <location>
        <begin position="6"/>
        <end position="27"/>
    </location>
</feature>
<keyword evidence="3 13" id="KW-1003">Cell membrane</keyword>
<dbReference type="GO" id="GO:0005886">
    <property type="term" value="C:plasma membrane"/>
    <property type="evidence" value="ECO:0007669"/>
    <property type="project" value="UniProtKB-SubCell"/>
</dbReference>
<protein>
    <recommendedName>
        <fullName evidence="13">ATP synthase subunit b</fullName>
    </recommendedName>
    <alternativeName>
        <fullName evidence="13">ATP synthase F(0) sector subunit b</fullName>
    </alternativeName>
    <alternativeName>
        <fullName evidence="13">ATPase subunit I</fullName>
    </alternativeName>
    <alternativeName>
        <fullName evidence="13">F-type ATPase subunit b</fullName>
        <shortName evidence="13">F-ATPase subunit b</shortName>
    </alternativeName>
</protein>
<dbReference type="STRING" id="1121302.SAMN02745163_04166"/>
<dbReference type="NCBIfam" id="NF009992">
    <property type="entry name" value="PRK13461.1"/>
    <property type="match status" value="1"/>
</dbReference>
<keyword evidence="10 13" id="KW-0066">ATP synthesis</keyword>
<dbReference type="RefSeq" id="WP_072992888.1">
    <property type="nucleotide sequence ID" value="NZ_FQZB01000022.1"/>
</dbReference>
<dbReference type="InterPro" id="IPR050059">
    <property type="entry name" value="ATP_synthase_B_chain"/>
</dbReference>
<keyword evidence="6 13" id="KW-0375">Hydrogen ion transport</keyword>
<dbReference type="InterPro" id="IPR028987">
    <property type="entry name" value="ATP_synth_B-like_membr_sf"/>
</dbReference>
<dbReference type="PANTHER" id="PTHR33445">
    <property type="entry name" value="ATP SYNTHASE SUBUNIT B', CHLOROPLASTIC"/>
    <property type="match status" value="1"/>
</dbReference>
<proteinExistence type="inferred from homology"/>
<comment type="similarity">
    <text evidence="1 13 14">Belongs to the ATPase B chain family.</text>
</comment>
<dbReference type="GO" id="GO:0046933">
    <property type="term" value="F:proton-transporting ATP synthase activity, rotational mechanism"/>
    <property type="evidence" value="ECO:0007669"/>
    <property type="project" value="UniProtKB-UniRule"/>
</dbReference>
<dbReference type="CDD" id="cd06503">
    <property type="entry name" value="ATP-synt_Fo_b"/>
    <property type="match status" value="1"/>
</dbReference>
<name>A0A1M6U3L2_9CLOT</name>
<evidence type="ECO:0000256" key="7">
    <source>
        <dbReference type="ARBA" id="ARBA00022989"/>
    </source>
</evidence>
<evidence type="ECO:0000256" key="4">
    <source>
        <dbReference type="ARBA" id="ARBA00022547"/>
    </source>
</evidence>
<evidence type="ECO:0000256" key="14">
    <source>
        <dbReference type="RuleBase" id="RU003848"/>
    </source>
</evidence>
<evidence type="ECO:0000256" key="5">
    <source>
        <dbReference type="ARBA" id="ARBA00022692"/>
    </source>
</evidence>
<keyword evidence="16" id="KW-1185">Reference proteome</keyword>
<reference evidence="15 16" key="1">
    <citation type="submission" date="2016-11" db="EMBL/GenBank/DDBJ databases">
        <authorList>
            <person name="Jaros S."/>
            <person name="Januszkiewicz K."/>
            <person name="Wedrychowicz H."/>
        </authorList>
    </citation>
    <scope>NUCLEOTIDE SEQUENCE [LARGE SCALE GENOMIC DNA]</scope>
    <source>
        <strain evidence="15 16">DSM 21758</strain>
    </source>
</reference>
<dbReference type="Pfam" id="PF00430">
    <property type="entry name" value="ATP-synt_B"/>
    <property type="match status" value="1"/>
</dbReference>
<keyword evidence="2 13" id="KW-0813">Transport</keyword>
<dbReference type="HAMAP" id="MF_01398">
    <property type="entry name" value="ATP_synth_b_bprime"/>
    <property type="match status" value="1"/>
</dbReference>
<organism evidence="15 16">
    <name type="scientific">Clostridium cavendishii DSM 21758</name>
    <dbReference type="NCBI Taxonomy" id="1121302"/>
    <lineage>
        <taxon>Bacteria</taxon>
        <taxon>Bacillati</taxon>
        <taxon>Bacillota</taxon>
        <taxon>Clostridia</taxon>
        <taxon>Eubacteriales</taxon>
        <taxon>Clostridiaceae</taxon>
        <taxon>Clostridium</taxon>
    </lineage>
</organism>
<evidence type="ECO:0000256" key="8">
    <source>
        <dbReference type="ARBA" id="ARBA00023065"/>
    </source>
</evidence>
<evidence type="ECO:0000256" key="6">
    <source>
        <dbReference type="ARBA" id="ARBA00022781"/>
    </source>
</evidence>
<comment type="subunit">
    <text evidence="13">F-type ATPases have 2 components, F(1) - the catalytic core - and F(0) - the membrane proton channel. F(1) has five subunits: alpha(3), beta(3), gamma(1), delta(1), epsilon(1). F(0) has three main subunits: a(1), b(2) and c(10-14). The alpha and beta chains form an alternating ring which encloses part of the gamma chain. F(1) is attached to F(0) by a central stalk formed by the gamma and epsilon chains, while a peripheral stalk is formed by the delta and b chains.</text>
</comment>
<evidence type="ECO:0000313" key="15">
    <source>
        <dbReference type="EMBL" id="SHK63875.1"/>
    </source>
</evidence>
<dbReference type="OrthoDB" id="9795863at2"/>
<sequence>MEFQLSTLIATLINFAIIILVLKHFFWDKIQNVLQEREDLIEGTIAKADEDAEKARRLRIENETILKSAKEEGKKITEAKKKKADAVYNEIVDDAHKEAETIMERAKLEIAREKQKAEYELKTQAVDLAVLLSGKALEQSIDEENHRRLINDFIDKVGV</sequence>
<dbReference type="InterPro" id="IPR002146">
    <property type="entry name" value="ATP_synth_b/b'su_bac/chlpt"/>
</dbReference>